<reference evidence="2" key="1">
    <citation type="submission" date="2024-02" db="EMBL/GenBank/DDBJ databases">
        <authorList>
            <consortium name="Clinical and Environmental Microbiology Branch: Whole genome sequencing antimicrobial resistance pathogens in the healthcare setting"/>
        </authorList>
    </citation>
    <scope>NUCLEOTIDE SEQUENCE</scope>
    <source>
        <strain evidence="2">Whole organism</strain>
    </source>
</reference>
<feature type="transmembrane region" description="Helical" evidence="1">
    <location>
        <begin position="77"/>
        <end position="99"/>
    </location>
</feature>
<keyword evidence="1" id="KW-0472">Membrane</keyword>
<sequence length="197" mass="21931">MPKSSLDSFIQSIKDVKKLIAIAVSGLICSQVIALLAGIQPPWPKGILMLTSMIELLVLMMAWHFSSVSEKMNTGKILVILFSLLCIFSLAYIFMYSLFVYNIPETSTDIVLGCGLTHDSQLVLSLNKIDLKTITDTCPGEFTRILSSAEFEATRVWTPWTVKLNQVVIFALWLAAFSCLAAFMGIFVAYHKRQKSP</sequence>
<feature type="transmembrane region" description="Helical" evidence="1">
    <location>
        <begin position="20"/>
        <end position="40"/>
    </location>
</feature>
<evidence type="ECO:0000313" key="3">
    <source>
        <dbReference type="Proteomes" id="UP001169574"/>
    </source>
</evidence>
<comment type="caution">
    <text evidence="2">The sequence shown here is derived from an EMBL/GenBank/DDBJ whole genome shotgun (WGS) entry which is preliminary data.</text>
</comment>
<protein>
    <submittedName>
        <fullName evidence="2">Uncharacterized protein</fullName>
    </submittedName>
</protein>
<dbReference type="AlphaFoldDB" id="A0AAN4EWP2"/>
<keyword evidence="1" id="KW-0812">Transmembrane</keyword>
<accession>A0AAN4EWP2</accession>
<dbReference type="EMBL" id="ABLGCN030000001">
    <property type="protein sequence ID" value="EMM7456170.1"/>
    <property type="molecule type" value="Genomic_DNA"/>
</dbReference>
<evidence type="ECO:0000313" key="2">
    <source>
        <dbReference type="EMBL" id="EMM7456170.1"/>
    </source>
</evidence>
<gene>
    <name evidence="2" type="ORF">P7U51_000622</name>
</gene>
<organism evidence="2 3">
    <name type="scientific">Citrobacter freundii</name>
    <dbReference type="NCBI Taxonomy" id="546"/>
    <lineage>
        <taxon>Bacteria</taxon>
        <taxon>Pseudomonadati</taxon>
        <taxon>Pseudomonadota</taxon>
        <taxon>Gammaproteobacteria</taxon>
        <taxon>Enterobacterales</taxon>
        <taxon>Enterobacteriaceae</taxon>
        <taxon>Citrobacter</taxon>
        <taxon>Citrobacter freundii complex</taxon>
    </lineage>
</organism>
<feature type="transmembrane region" description="Helical" evidence="1">
    <location>
        <begin position="167"/>
        <end position="190"/>
    </location>
</feature>
<feature type="transmembrane region" description="Helical" evidence="1">
    <location>
        <begin position="46"/>
        <end position="65"/>
    </location>
</feature>
<evidence type="ECO:0000256" key="1">
    <source>
        <dbReference type="SAM" id="Phobius"/>
    </source>
</evidence>
<dbReference type="RefSeq" id="WP_171862767.1">
    <property type="nucleotide sequence ID" value="NZ_LR881934.1"/>
</dbReference>
<name>A0AAN4EWP2_CITFR</name>
<proteinExistence type="predicted"/>
<keyword evidence="1" id="KW-1133">Transmembrane helix</keyword>
<dbReference type="Proteomes" id="UP001169574">
    <property type="component" value="Unassembled WGS sequence"/>
</dbReference>